<comment type="caution">
    <text evidence="1">The sequence shown here is derived from an EMBL/GenBank/DDBJ whole genome shotgun (WGS) entry which is preliminary data.</text>
</comment>
<sequence>MFAVFAIVKYLRNRAILIWGENTIPNTGMFGRVRASPSSLDSFETPPSKIIKDDSLSVYEATLMKLKLGSQRRPIQPPTVDSCSGTIPVACQEMHSDGESMVMDTDGSSASEGDLNLNPQQRRMGTSILYLFSKYSCQQRSPTIRDETMM</sequence>
<evidence type="ECO:0000313" key="1">
    <source>
        <dbReference type="EMBL" id="KAK8511379.1"/>
    </source>
</evidence>
<gene>
    <name evidence="1" type="ORF">V6N12_033653</name>
</gene>
<accession>A0ABR2BW82</accession>
<dbReference type="Proteomes" id="UP001472677">
    <property type="component" value="Unassembled WGS sequence"/>
</dbReference>
<name>A0ABR2BW82_9ROSI</name>
<dbReference type="PANTHER" id="PTHR48238:SF1">
    <property type="entry name" value="(RAPE) HYPOTHETICAL PROTEIN"/>
    <property type="match status" value="1"/>
</dbReference>
<keyword evidence="2" id="KW-1185">Reference proteome</keyword>
<protein>
    <submittedName>
        <fullName evidence="1">Uncharacterized protein</fullName>
    </submittedName>
</protein>
<dbReference type="EMBL" id="JBBPBM010000079">
    <property type="protein sequence ID" value="KAK8511379.1"/>
    <property type="molecule type" value="Genomic_DNA"/>
</dbReference>
<evidence type="ECO:0000313" key="2">
    <source>
        <dbReference type="Proteomes" id="UP001472677"/>
    </source>
</evidence>
<dbReference type="PANTHER" id="PTHR48238">
    <property type="entry name" value="BNACNNG09570D PROTEIN"/>
    <property type="match status" value="1"/>
</dbReference>
<proteinExistence type="predicted"/>
<organism evidence="1 2">
    <name type="scientific">Hibiscus sabdariffa</name>
    <name type="common">roselle</name>
    <dbReference type="NCBI Taxonomy" id="183260"/>
    <lineage>
        <taxon>Eukaryota</taxon>
        <taxon>Viridiplantae</taxon>
        <taxon>Streptophyta</taxon>
        <taxon>Embryophyta</taxon>
        <taxon>Tracheophyta</taxon>
        <taxon>Spermatophyta</taxon>
        <taxon>Magnoliopsida</taxon>
        <taxon>eudicotyledons</taxon>
        <taxon>Gunneridae</taxon>
        <taxon>Pentapetalae</taxon>
        <taxon>rosids</taxon>
        <taxon>malvids</taxon>
        <taxon>Malvales</taxon>
        <taxon>Malvaceae</taxon>
        <taxon>Malvoideae</taxon>
        <taxon>Hibiscus</taxon>
    </lineage>
</organism>
<reference evidence="1 2" key="1">
    <citation type="journal article" date="2024" name="G3 (Bethesda)">
        <title>Genome assembly of Hibiscus sabdariffa L. provides insights into metabolisms of medicinal natural products.</title>
        <authorList>
            <person name="Kim T."/>
        </authorList>
    </citation>
    <scope>NUCLEOTIDE SEQUENCE [LARGE SCALE GENOMIC DNA]</scope>
    <source>
        <strain evidence="1">TK-2024</strain>
        <tissue evidence="1">Old leaves</tissue>
    </source>
</reference>